<keyword evidence="3" id="KW-1185">Reference proteome</keyword>
<dbReference type="Pfam" id="PF00581">
    <property type="entry name" value="Rhodanese"/>
    <property type="match status" value="1"/>
</dbReference>
<gene>
    <name evidence="2" type="ORF">M2280_003469</name>
</gene>
<dbReference type="InterPro" id="IPR001763">
    <property type="entry name" value="Rhodanese-like_dom"/>
</dbReference>
<reference evidence="2 3" key="1">
    <citation type="submission" date="2023-04" db="EMBL/GenBank/DDBJ databases">
        <title>Forest soil microbial communities from Buena Vista Peninsula, Colon Province, Panama.</title>
        <authorList>
            <person name="Bouskill N."/>
        </authorList>
    </citation>
    <scope>NUCLEOTIDE SEQUENCE [LARGE SCALE GENOMIC DNA]</scope>
    <source>
        <strain evidence="2 3">CFH S0262</strain>
    </source>
</reference>
<dbReference type="PANTHER" id="PTHR43031">
    <property type="entry name" value="FAD-DEPENDENT OXIDOREDUCTASE"/>
    <property type="match status" value="1"/>
</dbReference>
<dbReference type="InterPro" id="IPR050229">
    <property type="entry name" value="GlpE_sulfurtransferase"/>
</dbReference>
<dbReference type="Proteomes" id="UP001160334">
    <property type="component" value="Unassembled WGS sequence"/>
</dbReference>
<comment type="caution">
    <text evidence="2">The sequence shown here is derived from an EMBL/GenBank/DDBJ whole genome shotgun (WGS) entry which is preliminary data.</text>
</comment>
<organism evidence="2 3">
    <name type="scientific">Prescottella agglutinans</name>
    <dbReference type="NCBI Taxonomy" id="1644129"/>
    <lineage>
        <taxon>Bacteria</taxon>
        <taxon>Bacillati</taxon>
        <taxon>Actinomycetota</taxon>
        <taxon>Actinomycetes</taxon>
        <taxon>Mycobacteriales</taxon>
        <taxon>Nocardiaceae</taxon>
        <taxon>Prescottella</taxon>
    </lineage>
</organism>
<evidence type="ECO:0000313" key="3">
    <source>
        <dbReference type="Proteomes" id="UP001160334"/>
    </source>
</evidence>
<proteinExistence type="predicted"/>
<dbReference type="Gene3D" id="3.40.250.10">
    <property type="entry name" value="Rhodanese-like domain"/>
    <property type="match status" value="1"/>
</dbReference>
<dbReference type="CDD" id="cd00158">
    <property type="entry name" value="RHOD"/>
    <property type="match status" value="1"/>
</dbReference>
<dbReference type="EMBL" id="JARXVC010000009">
    <property type="protein sequence ID" value="MDH6282241.1"/>
    <property type="molecule type" value="Genomic_DNA"/>
</dbReference>
<dbReference type="SMART" id="SM00450">
    <property type="entry name" value="RHOD"/>
    <property type="match status" value="1"/>
</dbReference>
<dbReference type="SUPFAM" id="SSF52821">
    <property type="entry name" value="Rhodanese/Cell cycle control phosphatase"/>
    <property type="match status" value="1"/>
</dbReference>
<dbReference type="PROSITE" id="PS50206">
    <property type="entry name" value="RHODANESE_3"/>
    <property type="match status" value="1"/>
</dbReference>
<evidence type="ECO:0000313" key="2">
    <source>
        <dbReference type="EMBL" id="MDH6282241.1"/>
    </source>
</evidence>
<accession>A0ABT6MD45</accession>
<protein>
    <submittedName>
        <fullName evidence="2">Rhodanese-related sulfurtransferase</fullName>
    </submittedName>
</protein>
<evidence type="ECO:0000259" key="1">
    <source>
        <dbReference type="PROSITE" id="PS50206"/>
    </source>
</evidence>
<sequence>MTLWKLWITPRIKCFRSHLGAQSIGVERWTYRSDHERAGRVTRDRLPRKRGRARIEPVTTPHVPTVSVTDLPTERTEATVLLDVREDDEWGLGHAPGAQHIPIVDVPARIDEIDIDAEVYVVCRQGGRSIIVVEYLNSIGYDAYQVDGGMVAWQGAGLPLTSDGDSGSAKIY</sequence>
<feature type="domain" description="Rhodanese" evidence="1">
    <location>
        <begin position="75"/>
        <end position="162"/>
    </location>
</feature>
<name>A0ABT6MD45_9NOCA</name>
<dbReference type="PANTHER" id="PTHR43031:SF1">
    <property type="entry name" value="PYRIDINE NUCLEOTIDE-DISULPHIDE OXIDOREDUCTASE"/>
    <property type="match status" value="1"/>
</dbReference>
<dbReference type="InterPro" id="IPR036873">
    <property type="entry name" value="Rhodanese-like_dom_sf"/>
</dbReference>